<dbReference type="GO" id="GO:0070481">
    <property type="term" value="P:nuclear-transcribed mRNA catabolic process, non-stop decay"/>
    <property type="evidence" value="ECO:0007669"/>
    <property type="project" value="InterPro"/>
</dbReference>
<dbReference type="GO" id="GO:0046872">
    <property type="term" value="F:metal ion binding"/>
    <property type="evidence" value="ECO:0007669"/>
    <property type="project" value="UniProtKB-KW"/>
</dbReference>
<dbReference type="SUPFAM" id="SSF53137">
    <property type="entry name" value="Translational machinery components"/>
    <property type="match status" value="1"/>
</dbReference>
<organism evidence="8">
    <name type="scientific">Toxoplasma gondii (strain ATCC 50861 / VEG)</name>
    <dbReference type="NCBI Taxonomy" id="432359"/>
    <lineage>
        <taxon>Eukaryota</taxon>
        <taxon>Sar</taxon>
        <taxon>Alveolata</taxon>
        <taxon>Apicomplexa</taxon>
        <taxon>Conoidasida</taxon>
        <taxon>Coccidia</taxon>
        <taxon>Eucoccidiorida</taxon>
        <taxon>Eimeriorina</taxon>
        <taxon>Sarcocystidae</taxon>
        <taxon>Toxoplasma</taxon>
    </lineage>
</organism>
<protein>
    <recommendedName>
        <fullName evidence="6">Protein pelota homolog</fullName>
    </recommendedName>
</protein>
<dbReference type="InterPro" id="IPR058547">
    <property type="entry name" value="Pelota_N"/>
</dbReference>
<dbReference type="InterPro" id="IPR004405">
    <property type="entry name" value="TF_pelota"/>
</dbReference>
<dbReference type="Gene3D" id="3.30.1330.30">
    <property type="match status" value="1"/>
</dbReference>
<sequence>MKLVKQNYERDGSGAVVCECEVADDVWTLYNVVLPGDKVKCVTTRKLQRESDTGAVSSEVKKITLNILVKKTDYEGDGDMLRIAGQVIDENPYVKIGSHHTLDISLHTKVTLYKEYWDRFFLDKLQEAIDPHRSAEVQVVLIESGLCQVFLLSSSLGKLVAKVTAAMPKQRGPFSNYEKACSDFFKVKKRFFEDVFSSLVVHTNFETVKCVLIAGPGFMKDEFLEFLHREAVKRGCKDFISRKQMFVTASASTAHKQALTELLADPSVMALLENTKAVRHAQRLQEFYRLLNRTLETSTGSDKRNLTCYGPGQVATAVDVGAVASLLITDGLLRSSDTAERRRFLRLVEEVERTGGEVLTFSDQHTSGEQLNMLSGVAAILKFPIDDFLEDEEDAAGDETRKRED</sequence>
<reference evidence="8" key="1">
    <citation type="journal article" date="2015" name="PLoS ONE">
        <title>Comprehensive Evaluation of Toxoplasma gondii VEG and Neospora caninum LIV Genomes with Tachyzoite Stage Transcriptome and Proteome Defines Novel Transcript Features.</title>
        <authorList>
            <person name="Ramaprasad A."/>
            <person name="Mourier T."/>
            <person name="Naeem R."/>
            <person name="Malas T.B."/>
            <person name="Moussa E."/>
            <person name="Panigrahi A."/>
            <person name="Vermont S.J."/>
            <person name="Otto T.D."/>
            <person name="Wastling J."/>
            <person name="Pain A."/>
        </authorList>
    </citation>
    <scope>NUCLEOTIDE SEQUENCE</scope>
    <source>
        <strain evidence="8">VEG</strain>
    </source>
</reference>
<evidence type="ECO:0000256" key="3">
    <source>
        <dbReference type="ARBA" id="ARBA00009504"/>
    </source>
</evidence>
<dbReference type="GO" id="GO:0070651">
    <property type="term" value="P:nonfunctional rRNA decay"/>
    <property type="evidence" value="ECO:0007669"/>
    <property type="project" value="TreeGrafter"/>
</dbReference>
<evidence type="ECO:0000256" key="2">
    <source>
        <dbReference type="ARBA" id="ARBA00004496"/>
    </source>
</evidence>
<feature type="domain" description="eRF1/Pelota-like N-terminal" evidence="7">
    <location>
        <begin position="1"/>
        <end position="130"/>
    </location>
</feature>
<dbReference type="Pfam" id="PF03465">
    <property type="entry name" value="eRF1_3"/>
    <property type="match status" value="1"/>
</dbReference>
<evidence type="ECO:0000259" key="7">
    <source>
        <dbReference type="SMART" id="SM01194"/>
    </source>
</evidence>
<proteinExistence type="inferred from homology"/>
<accession>A0A0F7UQ25</accession>
<dbReference type="SUPFAM" id="SSF55315">
    <property type="entry name" value="L30e-like"/>
    <property type="match status" value="1"/>
</dbReference>
<dbReference type="InterPro" id="IPR038069">
    <property type="entry name" value="Pelota/DOM34_N"/>
</dbReference>
<dbReference type="FunFam" id="3.30.1330.30:FF:000008">
    <property type="entry name" value="Protein pelota homolog"/>
    <property type="match status" value="1"/>
</dbReference>
<dbReference type="SMART" id="SM01194">
    <property type="entry name" value="eRF1_1"/>
    <property type="match status" value="1"/>
</dbReference>
<dbReference type="InterPro" id="IPR005141">
    <property type="entry name" value="eRF1_2"/>
</dbReference>
<dbReference type="GO" id="GO:0032790">
    <property type="term" value="P:ribosome disassembly"/>
    <property type="evidence" value="ECO:0007669"/>
    <property type="project" value="TreeGrafter"/>
</dbReference>
<dbReference type="PANTHER" id="PTHR10853">
    <property type="entry name" value="PELOTA"/>
    <property type="match status" value="1"/>
</dbReference>
<dbReference type="GO" id="GO:0071025">
    <property type="term" value="P:RNA surveillance"/>
    <property type="evidence" value="ECO:0007669"/>
    <property type="project" value="InterPro"/>
</dbReference>
<dbReference type="InterPro" id="IPR042226">
    <property type="entry name" value="eFR1_2_sf"/>
</dbReference>
<dbReference type="EMBL" id="LN714492">
    <property type="protein sequence ID" value="CEL72305.1"/>
    <property type="molecule type" value="Genomic_DNA"/>
</dbReference>
<dbReference type="Pfam" id="PF26356">
    <property type="entry name" value="Pelota_N"/>
    <property type="match status" value="1"/>
</dbReference>
<dbReference type="InterPro" id="IPR005140">
    <property type="entry name" value="eRF1_Pelota-like_N"/>
</dbReference>
<comment type="function">
    <text evidence="6">Component of the Pelota-HBS1L complex, a complex that recognizes stalled ribosomes and triggers the No-Go Decay (NGD) pathway. In the Pelota-HBS1L complex, pelo recognizes ribosomes stalled at the 3' end of an mRNA and engages stalled ribosomes by destabilizing mRNA in the mRNA channel.</text>
</comment>
<dbReference type="Gene3D" id="3.30.420.60">
    <property type="entry name" value="eRF1 domain 2"/>
    <property type="match status" value="1"/>
</dbReference>
<dbReference type="GO" id="GO:0005737">
    <property type="term" value="C:cytoplasm"/>
    <property type="evidence" value="ECO:0007669"/>
    <property type="project" value="UniProtKB-SubCell"/>
</dbReference>
<dbReference type="FunFam" id="2.30.30.870:FF:000001">
    <property type="entry name" value="Protein pelota homolog"/>
    <property type="match status" value="1"/>
</dbReference>
<dbReference type="AlphaFoldDB" id="A0A0F7UQ25"/>
<dbReference type="InterPro" id="IPR005142">
    <property type="entry name" value="eRF1_3"/>
</dbReference>
<name>A0A0F7UQ25_TOXGV</name>
<gene>
    <name evidence="8" type="ORF">BN1205_057820</name>
</gene>
<keyword evidence="4 6" id="KW-0963">Cytoplasm</keyword>
<evidence type="ECO:0000256" key="5">
    <source>
        <dbReference type="ARBA" id="ARBA00022723"/>
    </source>
</evidence>
<comment type="subcellular location">
    <subcellularLocation>
        <location evidence="2 6">Cytoplasm</location>
    </subcellularLocation>
</comment>
<keyword evidence="8" id="KW-0132">Cell division</keyword>
<dbReference type="PANTHER" id="PTHR10853:SF0">
    <property type="entry name" value="PROTEIN PELOTA HOMOLOG"/>
    <property type="match status" value="1"/>
</dbReference>
<dbReference type="InterPro" id="IPR029064">
    <property type="entry name" value="Ribosomal_eL30-like_sf"/>
</dbReference>
<evidence type="ECO:0000256" key="4">
    <source>
        <dbReference type="ARBA" id="ARBA00022490"/>
    </source>
</evidence>
<dbReference type="GO" id="GO:0051301">
    <property type="term" value="P:cell division"/>
    <property type="evidence" value="ECO:0007669"/>
    <property type="project" value="UniProtKB-KW"/>
</dbReference>
<comment type="similarity">
    <text evidence="3 6">Belongs to the eukaryotic release factor 1 family. Pelota subfamily.</text>
</comment>
<dbReference type="GO" id="GO:0070966">
    <property type="term" value="P:nuclear-transcribed mRNA catabolic process, no-go decay"/>
    <property type="evidence" value="ECO:0007669"/>
    <property type="project" value="InterPro"/>
</dbReference>
<evidence type="ECO:0000313" key="8">
    <source>
        <dbReference type="EMBL" id="CEL72305.1"/>
    </source>
</evidence>
<dbReference type="Pfam" id="PF03464">
    <property type="entry name" value="eRF1_2"/>
    <property type="match status" value="1"/>
</dbReference>
<evidence type="ECO:0000256" key="6">
    <source>
        <dbReference type="RuleBase" id="RU362019"/>
    </source>
</evidence>
<evidence type="ECO:0000256" key="1">
    <source>
        <dbReference type="ARBA" id="ARBA00001968"/>
    </source>
</evidence>
<dbReference type="Gene3D" id="2.30.30.870">
    <property type="entry name" value="Pelota, domain A"/>
    <property type="match status" value="1"/>
</dbReference>
<keyword evidence="8" id="KW-0131">Cell cycle</keyword>
<dbReference type="SUPFAM" id="SSF159065">
    <property type="entry name" value="Dom34/Pelota N-terminal domain-like"/>
    <property type="match status" value="1"/>
</dbReference>
<comment type="cofactor">
    <cofactor evidence="1 6">
        <name>a divalent metal cation</name>
        <dbReference type="ChEBI" id="CHEBI:60240"/>
    </cofactor>
</comment>
<keyword evidence="5 6" id="KW-0479">Metal-binding</keyword>
<dbReference type="NCBIfam" id="TIGR00111">
    <property type="entry name" value="pelota"/>
    <property type="match status" value="1"/>
</dbReference>